<comment type="caution">
    <text evidence="6">The sequence shown here is derived from an EMBL/GenBank/DDBJ whole genome shotgun (WGS) entry which is preliminary data.</text>
</comment>
<dbReference type="CDD" id="cd03141">
    <property type="entry name" value="GATase1_Hsp31_like"/>
    <property type="match status" value="1"/>
</dbReference>
<evidence type="ECO:0000313" key="7">
    <source>
        <dbReference type="Proteomes" id="UP000298180"/>
    </source>
</evidence>
<keyword evidence="4" id="KW-1133">Transmembrane helix</keyword>
<dbReference type="InterPro" id="IPR002818">
    <property type="entry name" value="DJ-1/PfpI"/>
</dbReference>
<dbReference type="Gene3D" id="3.40.50.880">
    <property type="match status" value="1"/>
</dbReference>
<dbReference type="GO" id="GO:0019243">
    <property type="term" value="P:methylglyoxal catabolic process to D-lactate via S-lactoyl-glutathione"/>
    <property type="evidence" value="ECO:0007669"/>
    <property type="project" value="TreeGrafter"/>
</dbReference>
<dbReference type="GO" id="GO:0005737">
    <property type="term" value="C:cytoplasm"/>
    <property type="evidence" value="ECO:0007669"/>
    <property type="project" value="TreeGrafter"/>
</dbReference>
<dbReference type="EMBL" id="SMLM01000001">
    <property type="protein sequence ID" value="TFZ05941.1"/>
    <property type="molecule type" value="Genomic_DNA"/>
</dbReference>
<evidence type="ECO:0000256" key="1">
    <source>
        <dbReference type="ARBA" id="ARBA00023016"/>
    </source>
</evidence>
<evidence type="ECO:0000256" key="4">
    <source>
        <dbReference type="SAM" id="Phobius"/>
    </source>
</evidence>
<accession>A0A4Z0C3Y9</accession>
<organism evidence="6 7">
    <name type="scientific">Ramlibacter henchirensis</name>
    <dbReference type="NCBI Taxonomy" id="204072"/>
    <lineage>
        <taxon>Bacteria</taxon>
        <taxon>Pseudomonadati</taxon>
        <taxon>Pseudomonadota</taxon>
        <taxon>Betaproteobacteria</taxon>
        <taxon>Burkholderiales</taxon>
        <taxon>Comamonadaceae</taxon>
        <taxon>Ramlibacter</taxon>
    </lineage>
</organism>
<dbReference type="Proteomes" id="UP000298180">
    <property type="component" value="Unassembled WGS sequence"/>
</dbReference>
<protein>
    <submittedName>
        <fullName evidence="6">Type 1 glutamine amidotransferase domain-containing protein</fullName>
    </submittedName>
</protein>
<evidence type="ECO:0000256" key="2">
    <source>
        <dbReference type="ARBA" id="ARBA00023239"/>
    </source>
</evidence>
<dbReference type="InterPro" id="IPR029062">
    <property type="entry name" value="Class_I_gatase-like"/>
</dbReference>
<evidence type="ECO:0000313" key="6">
    <source>
        <dbReference type="EMBL" id="TFZ05941.1"/>
    </source>
</evidence>
<dbReference type="InterPro" id="IPR050325">
    <property type="entry name" value="Prot/Nucl_acid_deglycase"/>
</dbReference>
<keyword evidence="4" id="KW-0812">Transmembrane</keyword>
<keyword evidence="2" id="KW-0456">Lyase</keyword>
<keyword evidence="4" id="KW-0472">Membrane</keyword>
<feature type="domain" description="DJ-1/PfpI" evidence="5">
    <location>
        <begin position="73"/>
        <end position="264"/>
    </location>
</feature>
<evidence type="ECO:0000256" key="3">
    <source>
        <dbReference type="ARBA" id="ARBA00038493"/>
    </source>
</evidence>
<dbReference type="GO" id="GO:0016740">
    <property type="term" value="F:transferase activity"/>
    <property type="evidence" value="ECO:0007669"/>
    <property type="project" value="UniProtKB-KW"/>
</dbReference>
<keyword evidence="1" id="KW-0346">Stress response</keyword>
<proteinExistence type="inferred from homology"/>
<name>A0A4Z0C3Y9_9BURK</name>
<keyword evidence="6" id="KW-0808">Transferase</keyword>
<dbReference type="GO" id="GO:0019172">
    <property type="term" value="F:glyoxalase III activity"/>
    <property type="evidence" value="ECO:0007669"/>
    <property type="project" value="TreeGrafter"/>
</dbReference>
<dbReference type="PANTHER" id="PTHR48094">
    <property type="entry name" value="PROTEIN/NUCLEIC ACID DEGLYCASE DJ-1-RELATED"/>
    <property type="match status" value="1"/>
</dbReference>
<gene>
    <name evidence="6" type="ORF">EZ313_04620</name>
</gene>
<dbReference type="OrthoDB" id="9792284at2"/>
<dbReference type="RefSeq" id="WP_135262026.1">
    <property type="nucleotide sequence ID" value="NZ_SMLM01000001.1"/>
</dbReference>
<dbReference type="Pfam" id="PF01965">
    <property type="entry name" value="DJ-1_PfpI"/>
    <property type="match status" value="1"/>
</dbReference>
<comment type="similarity">
    <text evidence="3">Belongs to the peptidase C56 family. HSP31-like subfamily.</text>
</comment>
<keyword evidence="7" id="KW-1185">Reference proteome</keyword>
<feature type="transmembrane region" description="Helical" evidence="4">
    <location>
        <begin position="6"/>
        <end position="26"/>
    </location>
</feature>
<keyword evidence="6" id="KW-0315">Glutamine amidotransferase</keyword>
<dbReference type="SUPFAM" id="SSF52317">
    <property type="entry name" value="Class I glutamine amidotransferase-like"/>
    <property type="match status" value="1"/>
</dbReference>
<dbReference type="PANTHER" id="PTHR48094:SF11">
    <property type="entry name" value="GLUTATHIONE-INDEPENDENT GLYOXALASE HSP31-RELATED"/>
    <property type="match status" value="1"/>
</dbReference>
<sequence length="290" mass="30870">MDTLWFGVGAAVAAVVLVRFGVPALLKALGLHPDYRGPRYRLPGGRALIVTTSHATLDRPGAPGAGRKTGVFASEFTAPYYAFVDAGMDVDVASIKGGEIPVEPFSLSWLLASRADRRFLRDVRLQALTRHSLPVSGLDFTRYDIVFLAGGWGAAYDLAGCEPLARGITAAWRAGKVVGGVCHGPLGLLKALDTNGAPLVRGKRLTAVTNRQVEQLGIRFTPQHPERELRAAGAIFESATARREVFAQHVVADGRLVTGQNQNAGDVTAQRMLEIAGGQRVTEAVVAPVQ</sequence>
<reference evidence="6 7" key="1">
    <citation type="submission" date="2019-03" db="EMBL/GenBank/DDBJ databases">
        <title>Ramlibacter henchirensis DSM 14656, whole genome shotgun sequence.</title>
        <authorList>
            <person name="Zhang X."/>
            <person name="Feng G."/>
            <person name="Zhu H."/>
        </authorList>
    </citation>
    <scope>NUCLEOTIDE SEQUENCE [LARGE SCALE GENOMIC DNA]</scope>
    <source>
        <strain evidence="6 7">DSM 14656</strain>
    </source>
</reference>
<evidence type="ECO:0000259" key="5">
    <source>
        <dbReference type="Pfam" id="PF01965"/>
    </source>
</evidence>
<dbReference type="AlphaFoldDB" id="A0A4Z0C3Y9"/>